<dbReference type="InterPro" id="IPR023292">
    <property type="entry name" value="NTP_PyroPHydrolase-like_dom_sf"/>
</dbReference>
<keyword evidence="1" id="KW-0378">Hydrolase</keyword>
<protein>
    <submittedName>
        <fullName evidence="1">HAD family hydrolase</fullName>
    </submittedName>
</protein>
<evidence type="ECO:0000313" key="1">
    <source>
        <dbReference type="EMBL" id="MDZ5760227.1"/>
    </source>
</evidence>
<comment type="caution">
    <text evidence="1">The sequence shown here is derived from an EMBL/GenBank/DDBJ whole genome shotgun (WGS) entry which is preliminary data.</text>
</comment>
<dbReference type="Gene3D" id="1.10.3420.10">
    <property type="entry name" value="putative ntp pyrophosphohydrolase like domain"/>
    <property type="match status" value="1"/>
</dbReference>
<organism evidence="1 2">
    <name type="scientific">Carnobacterium maltaromaticum</name>
    <name type="common">Carnobacterium piscicola</name>
    <dbReference type="NCBI Taxonomy" id="2751"/>
    <lineage>
        <taxon>Bacteria</taxon>
        <taxon>Bacillati</taxon>
        <taxon>Bacillota</taxon>
        <taxon>Bacilli</taxon>
        <taxon>Lactobacillales</taxon>
        <taxon>Carnobacteriaceae</taxon>
        <taxon>Carnobacterium</taxon>
    </lineage>
</organism>
<dbReference type="Proteomes" id="UP001290462">
    <property type="component" value="Unassembled WGS sequence"/>
</dbReference>
<evidence type="ECO:0000313" key="2">
    <source>
        <dbReference type="Proteomes" id="UP001290462"/>
    </source>
</evidence>
<reference evidence="1" key="1">
    <citation type="submission" date="2023-08" db="EMBL/GenBank/DDBJ databases">
        <title>Genomic characterization of piscicolin 126 produced by Carnobacterium maltaromaticum CM22 strain isolated from salmon (Salmo salar).</title>
        <authorList>
            <person name="Gonzalez-Gragera E."/>
            <person name="Garcia-Lopez J.D."/>
            <person name="Teso-Perez C."/>
            <person name="Gimenez-Hernandez I."/>
            <person name="Peralta-Sanchez J.M."/>
            <person name="Valdivia E."/>
            <person name="Montalban-Lopez M."/>
            <person name="Martin-Platero A.M."/>
            <person name="Banos A."/>
            <person name="Martinez-Bueno M."/>
        </authorList>
    </citation>
    <scope>NUCLEOTIDE SEQUENCE</scope>
    <source>
        <strain evidence="1">CM22</strain>
    </source>
</reference>
<dbReference type="GO" id="GO:0016787">
    <property type="term" value="F:hydrolase activity"/>
    <property type="evidence" value="ECO:0007669"/>
    <property type="project" value="UniProtKB-KW"/>
</dbReference>
<accession>A0AAW9K8W1</accession>
<gene>
    <name evidence="1" type="ORF">RAK27_16435</name>
</gene>
<dbReference type="InterPro" id="IPR021130">
    <property type="entry name" value="PRib-ATP_PPHydrolase-like"/>
</dbReference>
<dbReference type="AlphaFoldDB" id="A0AAW9K8W1"/>
<dbReference type="Pfam" id="PF01503">
    <property type="entry name" value="PRA-PH"/>
    <property type="match status" value="1"/>
</dbReference>
<name>A0AAW9K8W1_CARML</name>
<sequence length="169" mass="19240">MTLASEFEQVKEFHETFSPATNKTPTAFTVEEALYRADFTTEEILEFLYATVEGDLVAFDQLVAKWQEGITKTVKKIKTEAKPVEDKLIGQVDALTDANYFNYGSFVLLGVDPRPIFNFVHQANMGKLFPDGKPHYREGDGKVLKPDNWETDFAPESKIKAEIERQKQL</sequence>
<dbReference type="EMBL" id="JAVBVO010000005">
    <property type="protein sequence ID" value="MDZ5760227.1"/>
    <property type="molecule type" value="Genomic_DNA"/>
</dbReference>
<dbReference type="RefSeq" id="WP_010050552.1">
    <property type="nucleotide sequence ID" value="NZ_BJOJ01000004.1"/>
</dbReference>
<proteinExistence type="predicted"/>